<dbReference type="OrthoDB" id="5061070at2759"/>
<dbReference type="AlphaFoldDB" id="A0A4Y9ZQZ8"/>
<dbReference type="GO" id="GO:0016020">
    <property type="term" value="C:membrane"/>
    <property type="evidence" value="ECO:0007669"/>
    <property type="project" value="TreeGrafter"/>
</dbReference>
<dbReference type="STRING" id="135208.A0A4Y9ZQZ8"/>
<dbReference type="InterPro" id="IPR000375">
    <property type="entry name" value="Dynamin_stalk"/>
</dbReference>
<dbReference type="Gene3D" id="3.40.50.300">
    <property type="entry name" value="P-loop containing nucleotide triphosphate hydrolases"/>
    <property type="match status" value="1"/>
</dbReference>
<dbReference type="EMBL" id="SFCI01001138">
    <property type="protein sequence ID" value="TFY76660.1"/>
    <property type="molecule type" value="Genomic_DNA"/>
</dbReference>
<keyword evidence="2" id="KW-0342">GTP-binding</keyword>
<dbReference type="Pfam" id="PF00350">
    <property type="entry name" value="Dynamin_N"/>
    <property type="match status" value="1"/>
</dbReference>
<dbReference type="Proteomes" id="UP000298061">
    <property type="component" value="Unassembled WGS sequence"/>
</dbReference>
<dbReference type="Pfam" id="PF01031">
    <property type="entry name" value="Dynamin_M"/>
    <property type="match status" value="1"/>
</dbReference>
<dbReference type="InterPro" id="IPR003130">
    <property type="entry name" value="GED"/>
</dbReference>
<feature type="domain" description="Dynamin-type G" evidence="5">
    <location>
        <begin position="11"/>
        <end position="294"/>
    </location>
</feature>
<dbReference type="SMART" id="SM00053">
    <property type="entry name" value="DYNc"/>
    <property type="match status" value="1"/>
</dbReference>
<feature type="region of interest" description="Disordered" evidence="3">
    <location>
        <begin position="583"/>
        <end position="614"/>
    </location>
</feature>
<feature type="domain" description="GED" evidence="4">
    <location>
        <begin position="637"/>
        <end position="730"/>
    </location>
</feature>
<evidence type="ECO:0000259" key="5">
    <source>
        <dbReference type="PROSITE" id="PS51718"/>
    </source>
</evidence>
<reference evidence="6 7" key="1">
    <citation type="submission" date="2019-02" db="EMBL/GenBank/DDBJ databases">
        <title>Genome sequencing of the rare red list fungi Hericium alpestre (H. flagellum).</title>
        <authorList>
            <person name="Buettner E."/>
            <person name="Kellner H."/>
        </authorList>
    </citation>
    <scope>NUCLEOTIDE SEQUENCE [LARGE SCALE GENOMIC DNA]</scope>
    <source>
        <strain evidence="6 7">DSM 108284</strain>
    </source>
</reference>
<name>A0A4Y9ZQZ8_9AGAM</name>
<dbReference type="InterPro" id="IPR030381">
    <property type="entry name" value="G_DYNAMIN_dom"/>
</dbReference>
<dbReference type="CDD" id="cd08771">
    <property type="entry name" value="DLP_1"/>
    <property type="match status" value="1"/>
</dbReference>
<dbReference type="InterPro" id="IPR045063">
    <property type="entry name" value="Dynamin_N"/>
</dbReference>
<keyword evidence="1" id="KW-0547">Nucleotide-binding</keyword>
<sequence>MKLFAVGAHAVVDIPSVVAIGNQSAGKSSVVEAISGIKVPRDSGTCTRSPFEIQLSSSTGPWTCRVSIRSEYGLDGKRKSEVKEEQFGDPITNPDDVEHRLRAAAAAVLQPWIEPLSFLDMPADQSKVPILLIYRSLIFLVADKPELVKLVENLVVDRIKGNSLILVTIPMTDDIDNQKALTLARQADPEGKRTICVLTKPDVVSKGSKSRGIWLDVLEGRAKPLLHGYYCTRQPDDDEREGGMTPEKAREAEMRYFSTTEPWLSSTQKHRFGIKNLVDMLSPLLEKAIREALPALSEQTTKLLLQCEADLARLPAEIPNPVEYASHVLLVLLKEDVNTYVEGGIGSEGLVQDNNAQFVEFKKALHATMPEFRPFLRINAHSNEFKNFLEDTRDEDDPVDHVKPAVEAVYLDDMKDKIFKSITRELVDNVPFRAKVKLIKQFQDDWPTIAERCATAVRDITMRYVLSCVEKRFGPWPAMHAQLRQWTLDLIQKHFASCQKAIEVILLKGERHPYTQGEPFMRSREAKWFARYKDARAKEASPRNPFDFSSTAPSPGTAPPTTAADAPISSTFTFGIKKSPQSDSVLAKANSTSAPQPTPPSAPQPPAQQMKPEAVQQALAMLEQAGFKGLTEEDLGKLRKPDEYETEMRVMAQRQRDNIPILIDTLLVRPVAEDLHAFLVERLAPSSADAQERFSRYLAEDPSAARQRQIISARQKTLEMVKKELIDFGV</sequence>
<dbReference type="SUPFAM" id="SSF52540">
    <property type="entry name" value="P-loop containing nucleoside triphosphate hydrolases"/>
    <property type="match status" value="1"/>
</dbReference>
<feature type="compositionally biased region" description="Pro residues" evidence="3">
    <location>
        <begin position="596"/>
        <end position="606"/>
    </location>
</feature>
<feature type="compositionally biased region" description="Low complexity" evidence="3">
    <location>
        <begin position="549"/>
        <end position="567"/>
    </location>
</feature>
<comment type="caution">
    <text evidence="6">The sequence shown here is derived from an EMBL/GenBank/DDBJ whole genome shotgun (WGS) entry which is preliminary data.</text>
</comment>
<dbReference type="GO" id="GO:0005874">
    <property type="term" value="C:microtubule"/>
    <property type="evidence" value="ECO:0007669"/>
    <property type="project" value="TreeGrafter"/>
</dbReference>
<dbReference type="PANTHER" id="PTHR11566">
    <property type="entry name" value="DYNAMIN"/>
    <property type="match status" value="1"/>
</dbReference>
<keyword evidence="7" id="KW-1185">Reference proteome</keyword>
<organism evidence="6 7">
    <name type="scientific">Hericium alpestre</name>
    <dbReference type="NCBI Taxonomy" id="135208"/>
    <lineage>
        <taxon>Eukaryota</taxon>
        <taxon>Fungi</taxon>
        <taxon>Dikarya</taxon>
        <taxon>Basidiomycota</taxon>
        <taxon>Agaricomycotina</taxon>
        <taxon>Agaricomycetes</taxon>
        <taxon>Russulales</taxon>
        <taxon>Hericiaceae</taxon>
        <taxon>Hericium</taxon>
    </lineage>
</organism>
<evidence type="ECO:0008006" key="8">
    <source>
        <dbReference type="Google" id="ProtNLM"/>
    </source>
</evidence>
<dbReference type="PRINTS" id="PR00195">
    <property type="entry name" value="DYNAMIN"/>
</dbReference>
<dbReference type="InterPro" id="IPR020850">
    <property type="entry name" value="GED_dom"/>
</dbReference>
<dbReference type="Gene3D" id="1.20.120.1240">
    <property type="entry name" value="Dynamin, middle domain"/>
    <property type="match status" value="1"/>
</dbReference>
<dbReference type="Pfam" id="PF02212">
    <property type="entry name" value="GED"/>
    <property type="match status" value="1"/>
</dbReference>
<evidence type="ECO:0000256" key="1">
    <source>
        <dbReference type="ARBA" id="ARBA00022741"/>
    </source>
</evidence>
<gene>
    <name evidence="6" type="ORF">EWM64_g7352</name>
</gene>
<dbReference type="GO" id="GO:0003924">
    <property type="term" value="F:GTPase activity"/>
    <property type="evidence" value="ECO:0007669"/>
    <property type="project" value="InterPro"/>
</dbReference>
<evidence type="ECO:0000256" key="3">
    <source>
        <dbReference type="SAM" id="MobiDB-lite"/>
    </source>
</evidence>
<dbReference type="GO" id="GO:0008017">
    <property type="term" value="F:microtubule binding"/>
    <property type="evidence" value="ECO:0007669"/>
    <property type="project" value="TreeGrafter"/>
</dbReference>
<evidence type="ECO:0000313" key="6">
    <source>
        <dbReference type="EMBL" id="TFY76660.1"/>
    </source>
</evidence>
<dbReference type="GO" id="GO:0005737">
    <property type="term" value="C:cytoplasm"/>
    <property type="evidence" value="ECO:0007669"/>
    <property type="project" value="TreeGrafter"/>
</dbReference>
<dbReference type="PROSITE" id="PS51388">
    <property type="entry name" value="GED"/>
    <property type="match status" value="1"/>
</dbReference>
<dbReference type="InterPro" id="IPR001401">
    <property type="entry name" value="Dynamin_GTPase"/>
</dbReference>
<evidence type="ECO:0000256" key="2">
    <source>
        <dbReference type="ARBA" id="ARBA00023134"/>
    </source>
</evidence>
<accession>A0A4Y9ZQZ8</accession>
<dbReference type="InterPro" id="IPR027417">
    <property type="entry name" value="P-loop_NTPase"/>
</dbReference>
<protein>
    <recommendedName>
        <fullName evidence="8">GED domain-containing protein</fullName>
    </recommendedName>
</protein>
<evidence type="ECO:0000259" key="4">
    <source>
        <dbReference type="PROSITE" id="PS51388"/>
    </source>
</evidence>
<dbReference type="PROSITE" id="PS51718">
    <property type="entry name" value="G_DYNAMIN_2"/>
    <property type="match status" value="1"/>
</dbReference>
<feature type="region of interest" description="Disordered" evidence="3">
    <location>
        <begin position="540"/>
        <end position="567"/>
    </location>
</feature>
<dbReference type="GO" id="GO:0005525">
    <property type="term" value="F:GTP binding"/>
    <property type="evidence" value="ECO:0007669"/>
    <property type="project" value="InterPro"/>
</dbReference>
<proteinExistence type="predicted"/>
<evidence type="ECO:0000313" key="7">
    <source>
        <dbReference type="Proteomes" id="UP000298061"/>
    </source>
</evidence>
<dbReference type="InterPro" id="IPR022812">
    <property type="entry name" value="Dynamin"/>
</dbReference>